<dbReference type="AlphaFoldDB" id="A0A1Y3XV59"/>
<keyword evidence="2" id="KW-1185">Reference proteome</keyword>
<gene>
    <name evidence="1" type="ORF">B5G02_02525</name>
</gene>
<organism evidence="1 2">
    <name type="scientific">[Collinsella] massiliensis</name>
    <dbReference type="NCBI Taxonomy" id="1232426"/>
    <lineage>
        <taxon>Bacteria</taxon>
        <taxon>Bacillati</taxon>
        <taxon>Actinomycetota</taxon>
        <taxon>Coriobacteriia</taxon>
        <taxon>Coriobacteriales</taxon>
        <taxon>Coriobacteriaceae</taxon>
        <taxon>Enorma</taxon>
    </lineage>
</organism>
<sequence>MLYGGLAVAAVVILAVFVFVLSGAGLQIRKAGAWPDFPYLASLIDRPDDFVRALNCPDLQEAYNAAKRDEDWDEPLVVEIDIDGLEPNDFAGEVDNAYPLIEVRFNSEGLVDYFHLVYAPPTVDNDLNQLTASSADEWSLHQTVAFNLLSKYGYGSTEVTEDELEAKINQIRSECTILQPFTEEILADPSSILERCGFEASSVQATNEAVASADWRQGYLRAFQAYVLAVQSGQNVPPITTGMRYEAWFEADGISDVSFFYQAQDFDMFVQDEGFTELHVGDSGMLCLGFCRDGYWEPAQGTDQIAAWANSNLNALSIDLWSVSEGAPTDSGIEG</sequence>
<dbReference type="Proteomes" id="UP000195781">
    <property type="component" value="Unassembled WGS sequence"/>
</dbReference>
<dbReference type="EMBL" id="NFIE01000004">
    <property type="protein sequence ID" value="OUN89372.1"/>
    <property type="molecule type" value="Genomic_DNA"/>
</dbReference>
<proteinExistence type="predicted"/>
<evidence type="ECO:0000313" key="1">
    <source>
        <dbReference type="EMBL" id="OUN89372.1"/>
    </source>
</evidence>
<protein>
    <submittedName>
        <fullName evidence="1">Uncharacterized protein</fullName>
    </submittedName>
</protein>
<comment type="caution">
    <text evidence="1">The sequence shown here is derived from an EMBL/GenBank/DDBJ whole genome shotgun (WGS) entry which is preliminary data.</text>
</comment>
<reference evidence="2" key="1">
    <citation type="submission" date="2017-04" db="EMBL/GenBank/DDBJ databases">
        <title>Function of individual gut microbiota members based on whole genome sequencing of pure cultures obtained from chicken caecum.</title>
        <authorList>
            <person name="Medvecky M."/>
            <person name="Cejkova D."/>
            <person name="Polansky O."/>
            <person name="Karasova D."/>
            <person name="Kubasova T."/>
            <person name="Cizek A."/>
            <person name="Rychlik I."/>
        </authorList>
    </citation>
    <scope>NUCLEOTIDE SEQUENCE [LARGE SCALE GENOMIC DNA]</scope>
    <source>
        <strain evidence="2">An5</strain>
    </source>
</reference>
<accession>A0A1Y3XV59</accession>
<name>A0A1Y3XV59_9ACTN</name>
<evidence type="ECO:0000313" key="2">
    <source>
        <dbReference type="Proteomes" id="UP000195781"/>
    </source>
</evidence>